<dbReference type="RefSeq" id="WP_181339330.1">
    <property type="nucleotide sequence ID" value="NZ_JAAKDE010000009.1"/>
</dbReference>
<evidence type="ECO:0000313" key="2">
    <source>
        <dbReference type="EMBL" id="MBA2132873.1"/>
    </source>
</evidence>
<protein>
    <submittedName>
        <fullName evidence="2">DUF3794 domain-containing protein</fullName>
    </submittedName>
</protein>
<dbReference type="InterPro" id="IPR024300">
    <property type="entry name" value="SipL_SPOCS_dom"/>
</dbReference>
<name>A0A8J6LML0_9FIRM</name>
<organism evidence="2 3">
    <name type="scientific">Capillibacterium thermochitinicola</name>
    <dbReference type="NCBI Taxonomy" id="2699427"/>
    <lineage>
        <taxon>Bacteria</taxon>
        <taxon>Bacillati</taxon>
        <taxon>Bacillota</taxon>
        <taxon>Capillibacterium</taxon>
    </lineage>
</organism>
<evidence type="ECO:0000259" key="1">
    <source>
        <dbReference type="Pfam" id="PF12673"/>
    </source>
</evidence>
<keyword evidence="3" id="KW-1185">Reference proteome</keyword>
<reference evidence="2" key="1">
    <citation type="submission" date="2020-06" db="EMBL/GenBank/DDBJ databases">
        <title>Novel chitinolytic bacterium.</title>
        <authorList>
            <person name="Ungkulpasvich U."/>
            <person name="Kosugi A."/>
            <person name="Uke A."/>
        </authorList>
    </citation>
    <scope>NUCLEOTIDE SEQUENCE</scope>
    <source>
        <strain evidence="2">UUS1-1</strain>
    </source>
</reference>
<feature type="domain" description="SipL SPOCS" evidence="1">
    <location>
        <begin position="25"/>
        <end position="103"/>
    </location>
</feature>
<proteinExistence type="predicted"/>
<accession>A0A8J6LML0</accession>
<dbReference type="Pfam" id="PF12673">
    <property type="entry name" value="SipL"/>
    <property type="match status" value="1"/>
</dbReference>
<comment type="caution">
    <text evidence="2">The sequence shown here is derived from an EMBL/GenBank/DDBJ whole genome shotgun (WGS) entry which is preliminary data.</text>
</comment>
<gene>
    <name evidence="2" type="ORF">G5B42_04870</name>
</gene>
<dbReference type="EMBL" id="JAAKDE010000009">
    <property type="protein sequence ID" value="MBA2132873.1"/>
    <property type="molecule type" value="Genomic_DNA"/>
</dbReference>
<dbReference type="AlphaFoldDB" id="A0A8J6LML0"/>
<sequence>MAVEVIAEAQVQVLVEDTIDLFTPAQKIDEIRANVQDLRCHVIPGKVIFQGILHKQIFFVNEDNVVVHQGVDIPFSGFVDIPEAEPGQFCQLAASVEFIDFQLLSPTTLRETTVILVNVRLLSNVPLPLVLTVNQNTPQRPAVFNGVKNAFVARGPGRSAKK</sequence>
<dbReference type="Proteomes" id="UP000657177">
    <property type="component" value="Unassembled WGS sequence"/>
</dbReference>
<evidence type="ECO:0000313" key="3">
    <source>
        <dbReference type="Proteomes" id="UP000657177"/>
    </source>
</evidence>